<dbReference type="PANTHER" id="PTHR22789">
    <property type="entry name" value="FUCULOSE PHOSPHATE ALDOLASE"/>
    <property type="match status" value="1"/>
</dbReference>
<gene>
    <name evidence="4" type="ORF">Pme01_19370</name>
</gene>
<dbReference type="Gene3D" id="3.40.225.10">
    <property type="entry name" value="Class II aldolase/adducin N-terminal domain"/>
    <property type="match status" value="1"/>
</dbReference>
<organism evidence="4 5">
    <name type="scientific">Planosporangium mesophilum</name>
    <dbReference type="NCBI Taxonomy" id="689768"/>
    <lineage>
        <taxon>Bacteria</taxon>
        <taxon>Bacillati</taxon>
        <taxon>Actinomycetota</taxon>
        <taxon>Actinomycetes</taxon>
        <taxon>Micromonosporales</taxon>
        <taxon>Micromonosporaceae</taxon>
        <taxon>Planosporangium</taxon>
    </lineage>
</organism>
<dbReference type="GO" id="GO:0016832">
    <property type="term" value="F:aldehyde-lyase activity"/>
    <property type="evidence" value="ECO:0007669"/>
    <property type="project" value="TreeGrafter"/>
</dbReference>
<dbReference type="Pfam" id="PF00596">
    <property type="entry name" value="Aldolase_II"/>
    <property type="match status" value="1"/>
</dbReference>
<dbReference type="GO" id="GO:0046872">
    <property type="term" value="F:metal ion binding"/>
    <property type="evidence" value="ECO:0007669"/>
    <property type="project" value="UniProtKB-KW"/>
</dbReference>
<protein>
    <submittedName>
        <fullName evidence="4">Fuculose phosphate aldolase</fullName>
    </submittedName>
</protein>
<dbReference type="GO" id="GO:0005829">
    <property type="term" value="C:cytosol"/>
    <property type="evidence" value="ECO:0007669"/>
    <property type="project" value="TreeGrafter"/>
</dbReference>
<feature type="domain" description="Class II aldolase/adducin N-terminal" evidence="3">
    <location>
        <begin position="10"/>
        <end position="189"/>
    </location>
</feature>
<reference evidence="4" key="1">
    <citation type="submission" date="2021-01" db="EMBL/GenBank/DDBJ databases">
        <title>Whole genome shotgun sequence of Planosporangium mesophilum NBRC 109066.</title>
        <authorList>
            <person name="Komaki H."/>
            <person name="Tamura T."/>
        </authorList>
    </citation>
    <scope>NUCLEOTIDE SEQUENCE</scope>
    <source>
        <strain evidence="4">NBRC 109066</strain>
    </source>
</reference>
<evidence type="ECO:0000256" key="2">
    <source>
        <dbReference type="ARBA" id="ARBA00023239"/>
    </source>
</evidence>
<dbReference type="SUPFAM" id="SSF53639">
    <property type="entry name" value="AraD/HMP-PK domain-like"/>
    <property type="match status" value="1"/>
</dbReference>
<dbReference type="GO" id="GO:0019323">
    <property type="term" value="P:pentose catabolic process"/>
    <property type="evidence" value="ECO:0007669"/>
    <property type="project" value="TreeGrafter"/>
</dbReference>
<dbReference type="AlphaFoldDB" id="A0A8J3WZH5"/>
<accession>A0A8J3WZH5</accession>
<dbReference type="InterPro" id="IPR036409">
    <property type="entry name" value="Aldolase_II/adducin_N_sf"/>
</dbReference>
<dbReference type="InterPro" id="IPR001303">
    <property type="entry name" value="Aldolase_II/adducin_N"/>
</dbReference>
<evidence type="ECO:0000313" key="5">
    <source>
        <dbReference type="Proteomes" id="UP000599074"/>
    </source>
</evidence>
<keyword evidence="1" id="KW-0479">Metal-binding</keyword>
<name>A0A8J3WZH5_9ACTN</name>
<dbReference type="EMBL" id="BOON01000017">
    <property type="protein sequence ID" value="GII22340.1"/>
    <property type="molecule type" value="Genomic_DNA"/>
</dbReference>
<sequence>MNYGAGDPRDQLAHVGSEVVRAGLVVGSGGNLSARVSGNGDFWVTAAGTWLDRLDRSAFVRVRIADGATVSDDTHPPTSELPLHLATYRRRPDVAAIVHLHPQAVLLLDALGEQIRLVTTDHAFYLRRVVTTPFRLPGTAELADEAAAAAADGTNCVILSRHGCSVVADSVELAHKRALYLEEAARLTYQALALGRAGTLPDCPPEFVRAVEAGTQSTV</sequence>
<dbReference type="SMART" id="SM01007">
    <property type="entry name" value="Aldolase_II"/>
    <property type="match status" value="1"/>
</dbReference>
<keyword evidence="2" id="KW-0456">Lyase</keyword>
<keyword evidence="5" id="KW-1185">Reference proteome</keyword>
<evidence type="ECO:0000259" key="3">
    <source>
        <dbReference type="SMART" id="SM01007"/>
    </source>
</evidence>
<proteinExistence type="predicted"/>
<dbReference type="Proteomes" id="UP000599074">
    <property type="component" value="Unassembled WGS sequence"/>
</dbReference>
<dbReference type="PANTHER" id="PTHR22789:SF0">
    <property type="entry name" value="3-OXO-TETRONATE 4-PHOSPHATE DECARBOXYLASE-RELATED"/>
    <property type="match status" value="1"/>
</dbReference>
<evidence type="ECO:0000256" key="1">
    <source>
        <dbReference type="ARBA" id="ARBA00022723"/>
    </source>
</evidence>
<dbReference type="InterPro" id="IPR050197">
    <property type="entry name" value="Aldolase_class_II_sugar_metab"/>
</dbReference>
<comment type="caution">
    <text evidence="4">The sequence shown here is derived from an EMBL/GenBank/DDBJ whole genome shotgun (WGS) entry which is preliminary data.</text>
</comment>
<evidence type="ECO:0000313" key="4">
    <source>
        <dbReference type="EMBL" id="GII22340.1"/>
    </source>
</evidence>